<evidence type="ECO:0000256" key="1">
    <source>
        <dbReference type="SAM" id="MobiDB-lite"/>
    </source>
</evidence>
<dbReference type="InterPro" id="IPR005162">
    <property type="entry name" value="Retrotrans_gag_dom"/>
</dbReference>
<dbReference type="PANTHER" id="PTHR15503:SF22">
    <property type="entry name" value="TRANSPOSON TY3-I GAG POLYPROTEIN"/>
    <property type="match status" value="1"/>
</dbReference>
<dbReference type="PANTHER" id="PTHR15503">
    <property type="entry name" value="LDOC1 RELATED"/>
    <property type="match status" value="1"/>
</dbReference>
<sequence length="287" mass="31848">MYRNGQILSWTHLLQALEARFAPTAFEDPRGKLFKLTQTSSVSSYLTDFEATANRVTGLSPPFLLSCFLSGLQPEIRREVIAQQPQSLATAVGLARLQEERLSDLSRFQRPRPASSWPAPLLTRTITSAPPPQQPTAAPPRAPPLLPTPAPKTRFRQLTEAEMADRREKGLCFNCDQKYSRSHRCPARFFLLISEDDDTPTGTTSDPLLPDPDPGLDTPIEELLGSLAQISLHALSGTGALIRMPLWRMKEGLKGCQRSQLDGMISFTISVLTVWSLLFNIVAFESF</sequence>
<feature type="region of interest" description="Disordered" evidence="1">
    <location>
        <begin position="107"/>
        <end position="150"/>
    </location>
</feature>
<name>A0A151T430_CAJCA</name>
<dbReference type="STRING" id="3821.A0A151T430"/>
<evidence type="ECO:0000259" key="2">
    <source>
        <dbReference type="Pfam" id="PF03732"/>
    </source>
</evidence>
<organism evidence="3 4">
    <name type="scientific">Cajanus cajan</name>
    <name type="common">Pigeon pea</name>
    <name type="synonym">Cajanus indicus</name>
    <dbReference type="NCBI Taxonomy" id="3821"/>
    <lineage>
        <taxon>Eukaryota</taxon>
        <taxon>Viridiplantae</taxon>
        <taxon>Streptophyta</taxon>
        <taxon>Embryophyta</taxon>
        <taxon>Tracheophyta</taxon>
        <taxon>Spermatophyta</taxon>
        <taxon>Magnoliopsida</taxon>
        <taxon>eudicotyledons</taxon>
        <taxon>Gunneridae</taxon>
        <taxon>Pentapetalae</taxon>
        <taxon>rosids</taxon>
        <taxon>fabids</taxon>
        <taxon>Fabales</taxon>
        <taxon>Fabaceae</taxon>
        <taxon>Papilionoideae</taxon>
        <taxon>50 kb inversion clade</taxon>
        <taxon>NPAAA clade</taxon>
        <taxon>indigoferoid/millettioid clade</taxon>
        <taxon>Phaseoleae</taxon>
        <taxon>Cajanus</taxon>
    </lineage>
</organism>
<accession>A0A151T430</accession>
<dbReference type="Pfam" id="PF03732">
    <property type="entry name" value="Retrotrans_gag"/>
    <property type="match status" value="1"/>
</dbReference>
<dbReference type="EMBL" id="CM003610">
    <property type="protein sequence ID" value="KYP61806.1"/>
    <property type="molecule type" value="Genomic_DNA"/>
</dbReference>
<protein>
    <recommendedName>
        <fullName evidence="2">Retrotransposon gag domain-containing protein</fullName>
    </recommendedName>
</protein>
<reference evidence="3 4" key="1">
    <citation type="journal article" date="2012" name="Nat. Biotechnol.">
        <title>Draft genome sequence of pigeonpea (Cajanus cajan), an orphan legume crop of resource-poor farmers.</title>
        <authorList>
            <person name="Varshney R.K."/>
            <person name="Chen W."/>
            <person name="Li Y."/>
            <person name="Bharti A.K."/>
            <person name="Saxena R.K."/>
            <person name="Schlueter J.A."/>
            <person name="Donoghue M.T."/>
            <person name="Azam S."/>
            <person name="Fan G."/>
            <person name="Whaley A.M."/>
            <person name="Farmer A.D."/>
            <person name="Sheridan J."/>
            <person name="Iwata A."/>
            <person name="Tuteja R."/>
            <person name="Penmetsa R.V."/>
            <person name="Wu W."/>
            <person name="Upadhyaya H.D."/>
            <person name="Yang S.P."/>
            <person name="Shah T."/>
            <person name="Saxena K.B."/>
            <person name="Michael T."/>
            <person name="McCombie W.R."/>
            <person name="Yang B."/>
            <person name="Zhang G."/>
            <person name="Yang H."/>
            <person name="Wang J."/>
            <person name="Spillane C."/>
            <person name="Cook D.R."/>
            <person name="May G.D."/>
            <person name="Xu X."/>
            <person name="Jackson S.A."/>
        </authorList>
    </citation>
    <scope>NUCLEOTIDE SEQUENCE [LARGE SCALE GENOMIC DNA]</scope>
    <source>
        <strain evidence="4">cv. Asha</strain>
    </source>
</reference>
<proteinExistence type="predicted"/>
<dbReference type="Proteomes" id="UP000075243">
    <property type="component" value="Chromosome 8"/>
</dbReference>
<evidence type="ECO:0000313" key="3">
    <source>
        <dbReference type="EMBL" id="KYP61806.1"/>
    </source>
</evidence>
<feature type="domain" description="Retrotransposon gag" evidence="2">
    <location>
        <begin position="7"/>
        <end position="74"/>
    </location>
</feature>
<dbReference type="InterPro" id="IPR032567">
    <property type="entry name" value="RTL1-rel"/>
</dbReference>
<dbReference type="Gramene" id="C.cajan_15853.t">
    <property type="protein sequence ID" value="C.cajan_15853.t.cds1"/>
    <property type="gene ID" value="C.cajan_15853"/>
</dbReference>
<feature type="compositionally biased region" description="Pro residues" evidence="1">
    <location>
        <begin position="129"/>
        <end position="150"/>
    </location>
</feature>
<gene>
    <name evidence="3" type="ORF">KK1_016317</name>
</gene>
<keyword evidence="4" id="KW-1185">Reference proteome</keyword>
<evidence type="ECO:0000313" key="4">
    <source>
        <dbReference type="Proteomes" id="UP000075243"/>
    </source>
</evidence>
<dbReference type="AlphaFoldDB" id="A0A151T430"/>